<dbReference type="AlphaFoldDB" id="A0A7X4KN82"/>
<gene>
    <name evidence="2" type="ORF">GTP77_11200</name>
</gene>
<organism evidence="2 3">
    <name type="scientific">Pseudoduganella aquatica</name>
    <dbReference type="NCBI Taxonomy" id="2660641"/>
    <lineage>
        <taxon>Bacteria</taxon>
        <taxon>Pseudomonadati</taxon>
        <taxon>Pseudomonadota</taxon>
        <taxon>Betaproteobacteria</taxon>
        <taxon>Burkholderiales</taxon>
        <taxon>Oxalobacteraceae</taxon>
        <taxon>Telluria group</taxon>
        <taxon>Pseudoduganella</taxon>
    </lineage>
</organism>
<accession>A0A7X4KN82</accession>
<name>A0A7X4KN82_9BURK</name>
<keyword evidence="1" id="KW-1133">Transmembrane helix</keyword>
<dbReference type="SUPFAM" id="SSF54523">
    <property type="entry name" value="Pili subunits"/>
    <property type="match status" value="1"/>
</dbReference>
<comment type="caution">
    <text evidence="2">The sequence shown here is derived from an EMBL/GenBank/DDBJ whole genome shotgun (WGS) entry which is preliminary data.</text>
</comment>
<protein>
    <submittedName>
        <fullName evidence="2">Prepilin-type N-terminal cleavage/methylation domain-containing protein</fullName>
    </submittedName>
</protein>
<dbReference type="InterPro" id="IPR012902">
    <property type="entry name" value="N_methyl_site"/>
</dbReference>
<dbReference type="RefSeq" id="WP_161072244.1">
    <property type="nucleotide sequence ID" value="NZ_CP086370.1"/>
</dbReference>
<dbReference type="InterPro" id="IPR045584">
    <property type="entry name" value="Pilin-like"/>
</dbReference>
<evidence type="ECO:0000256" key="1">
    <source>
        <dbReference type="SAM" id="Phobius"/>
    </source>
</evidence>
<dbReference type="EMBL" id="WWCU01000010">
    <property type="protein sequence ID" value="MYN07901.1"/>
    <property type="molecule type" value="Genomic_DNA"/>
</dbReference>
<reference evidence="2 3" key="1">
    <citation type="submission" date="2019-12" db="EMBL/GenBank/DDBJ databases">
        <title>Novel species isolated from a subtropical stream in China.</title>
        <authorList>
            <person name="Lu H."/>
        </authorList>
    </citation>
    <scope>NUCLEOTIDE SEQUENCE [LARGE SCALE GENOMIC DNA]</scope>
    <source>
        <strain evidence="2 3">FT127W</strain>
    </source>
</reference>
<evidence type="ECO:0000313" key="3">
    <source>
        <dbReference type="Proteomes" id="UP000450676"/>
    </source>
</evidence>
<evidence type="ECO:0000313" key="2">
    <source>
        <dbReference type="EMBL" id="MYN07901.1"/>
    </source>
</evidence>
<feature type="transmembrane region" description="Helical" evidence="1">
    <location>
        <begin position="21"/>
        <end position="42"/>
    </location>
</feature>
<dbReference type="Pfam" id="PF07963">
    <property type="entry name" value="N_methyl"/>
    <property type="match status" value="1"/>
</dbReference>
<dbReference type="Proteomes" id="UP000450676">
    <property type="component" value="Unassembled WGS sequence"/>
</dbReference>
<keyword evidence="1" id="KW-0472">Membrane</keyword>
<sequence length="181" mass="20458">MRKPAQYTIGVVSPQRRRGQGFSLLELAVVAIIFSVLAAVLLQRLAFYQDEAERAGAQLLVANMRSALYSKALEAAVQQDRARLAQLVSANPIRLLEREPENYKGEIDGLSANKLEPGFWYFNRDKRILVYVFRGKKSFPQDLIDRWYFKVEFSRLPTKDAKPDGTHDQNGSVALIQVDGS</sequence>
<proteinExistence type="predicted"/>
<keyword evidence="1" id="KW-0812">Transmembrane</keyword>
<dbReference type="PROSITE" id="PS00409">
    <property type="entry name" value="PROKAR_NTER_METHYL"/>
    <property type="match status" value="1"/>
</dbReference>
<keyword evidence="3" id="KW-1185">Reference proteome</keyword>
<dbReference type="NCBIfam" id="TIGR02532">
    <property type="entry name" value="IV_pilin_GFxxxE"/>
    <property type="match status" value="1"/>
</dbReference>